<gene>
    <name evidence="2" type="ORF">HAX54_042990</name>
</gene>
<reference evidence="2 3" key="1">
    <citation type="journal article" date="2021" name="BMC Genomics">
        <title>Datura genome reveals duplications of psychoactive alkaloid biosynthetic genes and high mutation rate following tissue culture.</title>
        <authorList>
            <person name="Rajewski A."/>
            <person name="Carter-House D."/>
            <person name="Stajich J."/>
            <person name="Litt A."/>
        </authorList>
    </citation>
    <scope>NUCLEOTIDE SEQUENCE [LARGE SCALE GENOMIC DNA]</scope>
    <source>
        <strain evidence="2">AR-01</strain>
    </source>
</reference>
<proteinExistence type="predicted"/>
<protein>
    <submittedName>
        <fullName evidence="2">Uncharacterized protein</fullName>
    </submittedName>
</protein>
<comment type="caution">
    <text evidence="2">The sequence shown here is derived from an EMBL/GenBank/DDBJ whole genome shotgun (WGS) entry which is preliminary data.</text>
</comment>
<evidence type="ECO:0000313" key="2">
    <source>
        <dbReference type="EMBL" id="MCE2055601.1"/>
    </source>
</evidence>
<dbReference type="Proteomes" id="UP000823775">
    <property type="component" value="Unassembled WGS sequence"/>
</dbReference>
<feature type="compositionally biased region" description="Polar residues" evidence="1">
    <location>
        <begin position="182"/>
        <end position="194"/>
    </location>
</feature>
<keyword evidence="3" id="KW-1185">Reference proteome</keyword>
<dbReference type="EMBL" id="JACEIK010006384">
    <property type="protein sequence ID" value="MCE2055601.1"/>
    <property type="molecule type" value="Genomic_DNA"/>
</dbReference>
<feature type="compositionally biased region" description="Basic and acidic residues" evidence="1">
    <location>
        <begin position="35"/>
        <end position="46"/>
    </location>
</feature>
<feature type="region of interest" description="Disordered" evidence="1">
    <location>
        <begin position="27"/>
        <end position="46"/>
    </location>
</feature>
<feature type="region of interest" description="Disordered" evidence="1">
    <location>
        <begin position="173"/>
        <end position="194"/>
    </location>
</feature>
<evidence type="ECO:0000313" key="3">
    <source>
        <dbReference type="Proteomes" id="UP000823775"/>
    </source>
</evidence>
<name>A0ABS8W1Q8_DATST</name>
<evidence type="ECO:0000256" key="1">
    <source>
        <dbReference type="SAM" id="MobiDB-lite"/>
    </source>
</evidence>
<organism evidence="2 3">
    <name type="scientific">Datura stramonium</name>
    <name type="common">Jimsonweed</name>
    <name type="synonym">Common thornapple</name>
    <dbReference type="NCBI Taxonomy" id="4076"/>
    <lineage>
        <taxon>Eukaryota</taxon>
        <taxon>Viridiplantae</taxon>
        <taxon>Streptophyta</taxon>
        <taxon>Embryophyta</taxon>
        <taxon>Tracheophyta</taxon>
        <taxon>Spermatophyta</taxon>
        <taxon>Magnoliopsida</taxon>
        <taxon>eudicotyledons</taxon>
        <taxon>Gunneridae</taxon>
        <taxon>Pentapetalae</taxon>
        <taxon>asterids</taxon>
        <taxon>lamiids</taxon>
        <taxon>Solanales</taxon>
        <taxon>Solanaceae</taxon>
        <taxon>Solanoideae</taxon>
        <taxon>Datureae</taxon>
        <taxon>Datura</taxon>
    </lineage>
</organism>
<sequence>MNTDSIEAGEAIRLGAKPQKGLRIRQPNNTIFPTKDQRTRQHMDHLSKRRSIYPTVPSQLWNLETYPKGSLQYGLRDEPSSKRIVRQLKNRLELSRMRFLKYDASDCQHSEFKWINHDHSWSLWSQGDPYGYQDYYGGYSPSHLYYSNHEGNLMHDEEMAYECSRFDEERMPNEYDQDPFFQPSSSQDCWESHP</sequence>
<accession>A0ABS8W1Q8</accession>